<dbReference type="AlphaFoldDB" id="A0A931BBY8"/>
<gene>
    <name evidence="2" type="ORF">I2I01_02470</name>
</gene>
<accession>A0A931BBY8</accession>
<feature type="domain" description="N-acetyltransferase" evidence="1">
    <location>
        <begin position="2"/>
        <end position="167"/>
    </location>
</feature>
<dbReference type="PANTHER" id="PTHR43415:SF5">
    <property type="entry name" value="ACETYLTRANSFERASE"/>
    <property type="match status" value="1"/>
</dbReference>
<evidence type="ECO:0000313" key="3">
    <source>
        <dbReference type="Proteomes" id="UP000645610"/>
    </source>
</evidence>
<protein>
    <submittedName>
        <fullName evidence="2">GNAT family N-acetyltransferase</fullName>
    </submittedName>
</protein>
<dbReference type="PROSITE" id="PS51186">
    <property type="entry name" value="GNAT"/>
    <property type="match status" value="1"/>
</dbReference>
<dbReference type="EMBL" id="JADQDP010000001">
    <property type="protein sequence ID" value="MBF9140479.1"/>
    <property type="molecule type" value="Genomic_DNA"/>
</dbReference>
<organism evidence="2 3">
    <name type="scientific">Hymenobacter properus</name>
    <dbReference type="NCBI Taxonomy" id="2791026"/>
    <lineage>
        <taxon>Bacteria</taxon>
        <taxon>Pseudomonadati</taxon>
        <taxon>Bacteroidota</taxon>
        <taxon>Cytophagia</taxon>
        <taxon>Cytophagales</taxon>
        <taxon>Hymenobacteraceae</taxon>
        <taxon>Hymenobacter</taxon>
    </lineage>
</organism>
<dbReference type="GO" id="GO:0016747">
    <property type="term" value="F:acyltransferase activity, transferring groups other than amino-acyl groups"/>
    <property type="evidence" value="ECO:0007669"/>
    <property type="project" value="InterPro"/>
</dbReference>
<proteinExistence type="predicted"/>
<reference evidence="2 3" key="1">
    <citation type="submission" date="2020-11" db="EMBL/GenBank/DDBJ databases">
        <authorList>
            <person name="Kim M.K."/>
        </authorList>
    </citation>
    <scope>NUCLEOTIDE SEQUENCE [LARGE SCALE GENOMIC DNA]</scope>
    <source>
        <strain evidence="2 3">BT439</strain>
    </source>
</reference>
<dbReference type="RefSeq" id="WP_196284828.1">
    <property type="nucleotide sequence ID" value="NZ_JADQDP010000001.1"/>
</dbReference>
<name>A0A931BBY8_9BACT</name>
<dbReference type="Pfam" id="PF13302">
    <property type="entry name" value="Acetyltransf_3"/>
    <property type="match status" value="1"/>
</dbReference>
<evidence type="ECO:0000313" key="2">
    <source>
        <dbReference type="EMBL" id="MBF9140479.1"/>
    </source>
</evidence>
<evidence type="ECO:0000259" key="1">
    <source>
        <dbReference type="PROSITE" id="PS51186"/>
    </source>
</evidence>
<comment type="caution">
    <text evidence="2">The sequence shown here is derived from an EMBL/GenBank/DDBJ whole genome shotgun (WGS) entry which is preliminary data.</text>
</comment>
<dbReference type="Proteomes" id="UP000645610">
    <property type="component" value="Unassembled WGS sequence"/>
</dbReference>
<dbReference type="InterPro" id="IPR016181">
    <property type="entry name" value="Acyl_CoA_acyltransferase"/>
</dbReference>
<dbReference type="Gene3D" id="3.40.630.30">
    <property type="match status" value="1"/>
</dbReference>
<sequence length="187" mass="21284">MIELQPFTSDDFTQLMEWVDDERLMKEWSGSMFSFPLSEAGLSWYIEGANNVHDPDVFIYKAVETKTGLTVGHISLGGISQRDRAGRITRVLVGKSTERRRGICQGMVRALLRIGFEDLQLHRISLGVYDFNHAAIKCYLKCGFRQEGVLRDVVRHGDDYWSLVEMGILEDEWRAMQSAVPEPGNTP</sequence>
<dbReference type="SUPFAM" id="SSF55729">
    <property type="entry name" value="Acyl-CoA N-acyltransferases (Nat)"/>
    <property type="match status" value="1"/>
</dbReference>
<dbReference type="PANTHER" id="PTHR43415">
    <property type="entry name" value="SPERMIDINE N(1)-ACETYLTRANSFERASE"/>
    <property type="match status" value="1"/>
</dbReference>
<keyword evidence="3" id="KW-1185">Reference proteome</keyword>
<dbReference type="InterPro" id="IPR000182">
    <property type="entry name" value="GNAT_dom"/>
</dbReference>